<dbReference type="PANTHER" id="PTHR20941:SF1">
    <property type="entry name" value="FOLIC ACID SYNTHESIS PROTEIN FOL1"/>
    <property type="match status" value="1"/>
</dbReference>
<evidence type="ECO:0000256" key="8">
    <source>
        <dbReference type="ARBA" id="ARBA00022679"/>
    </source>
</evidence>
<dbReference type="GO" id="GO:0005829">
    <property type="term" value="C:cytosol"/>
    <property type="evidence" value="ECO:0007669"/>
    <property type="project" value="TreeGrafter"/>
</dbReference>
<evidence type="ECO:0000313" key="16">
    <source>
        <dbReference type="EMBL" id="RRJ19394.1"/>
    </source>
</evidence>
<comment type="pathway">
    <text evidence="3 14">Cofactor biosynthesis; tetrahydrofolate biosynthesis; 7,8-dihydrofolate from 2-amino-4-hydroxy-6-hydroxymethyl-7,8-dihydropteridine diphosphate and 4-aminobenzoate: step 1/2.</text>
</comment>
<evidence type="ECO:0000256" key="6">
    <source>
        <dbReference type="ARBA" id="ARBA00012458"/>
    </source>
</evidence>
<dbReference type="GO" id="GO:0004156">
    <property type="term" value="F:dihydropteroate synthase activity"/>
    <property type="evidence" value="ECO:0007669"/>
    <property type="project" value="UniProtKB-EC"/>
</dbReference>
<comment type="similarity">
    <text evidence="4 14">Belongs to the DHPS family.</text>
</comment>
<evidence type="ECO:0000256" key="4">
    <source>
        <dbReference type="ARBA" id="ARBA00009503"/>
    </source>
</evidence>
<keyword evidence="8 14" id="KW-0808">Transferase</keyword>
<dbReference type="RefSeq" id="WP_046519457.1">
    <property type="nucleotide sequence ID" value="NZ_LAVS01000012.1"/>
</dbReference>
<reference evidence="16 17" key="1">
    <citation type="submission" date="2018-11" db="EMBL/GenBank/DDBJ databases">
        <title>Draft genome analysis of Rheinheimera mesophila isolated from an industrial waste site.</title>
        <authorList>
            <person name="Yu Q."/>
            <person name="Qi Y."/>
            <person name="Zhang H."/>
            <person name="Lu Y."/>
            <person name="Pu J."/>
        </authorList>
    </citation>
    <scope>NUCLEOTIDE SEQUENCE [LARGE SCALE GENOMIC DNA]</scope>
    <source>
        <strain evidence="16 17">IITR13</strain>
    </source>
</reference>
<dbReference type="CDD" id="cd00739">
    <property type="entry name" value="DHPS"/>
    <property type="match status" value="1"/>
</dbReference>
<dbReference type="UniPathway" id="UPA00077">
    <property type="reaction ID" value="UER00156"/>
</dbReference>
<dbReference type="AlphaFoldDB" id="A0A3P3QE23"/>
<keyword evidence="17" id="KW-1185">Reference proteome</keyword>
<dbReference type="Gene3D" id="3.20.20.20">
    <property type="entry name" value="Dihydropteroate synthase-like"/>
    <property type="match status" value="1"/>
</dbReference>
<comment type="caution">
    <text evidence="16">The sequence shown here is derived from an EMBL/GenBank/DDBJ whole genome shotgun (WGS) entry which is preliminary data.</text>
</comment>
<protein>
    <recommendedName>
        <fullName evidence="7 14">Dihydropteroate synthase</fullName>
        <shortName evidence="14">DHPS</shortName>
        <ecNumber evidence="6 14">2.5.1.15</ecNumber>
    </recommendedName>
    <alternativeName>
        <fullName evidence="12 14">Dihydropteroate pyrophosphorylase</fullName>
    </alternativeName>
</protein>
<dbReference type="GO" id="GO:0046654">
    <property type="term" value="P:tetrahydrofolate biosynthetic process"/>
    <property type="evidence" value="ECO:0007669"/>
    <property type="project" value="UniProtKB-UniPathway"/>
</dbReference>
<dbReference type="PANTHER" id="PTHR20941">
    <property type="entry name" value="FOLATE SYNTHESIS PROTEINS"/>
    <property type="match status" value="1"/>
</dbReference>
<proteinExistence type="inferred from homology"/>
<dbReference type="InterPro" id="IPR000489">
    <property type="entry name" value="Pterin-binding_dom"/>
</dbReference>
<dbReference type="GO" id="GO:0046872">
    <property type="term" value="F:metal ion binding"/>
    <property type="evidence" value="ECO:0007669"/>
    <property type="project" value="UniProtKB-KW"/>
</dbReference>
<evidence type="ECO:0000256" key="1">
    <source>
        <dbReference type="ARBA" id="ARBA00000012"/>
    </source>
</evidence>
<dbReference type="PROSITE" id="PS50972">
    <property type="entry name" value="PTERIN_BINDING"/>
    <property type="match status" value="1"/>
</dbReference>
<dbReference type="SUPFAM" id="SSF51717">
    <property type="entry name" value="Dihydropteroate synthetase-like"/>
    <property type="match status" value="1"/>
</dbReference>
<dbReference type="EC" id="2.5.1.15" evidence="6 14"/>
<dbReference type="PROSITE" id="PS00792">
    <property type="entry name" value="DHPS_1"/>
    <property type="match status" value="1"/>
</dbReference>
<comment type="subunit">
    <text evidence="5">Homodimer.</text>
</comment>
<evidence type="ECO:0000256" key="7">
    <source>
        <dbReference type="ARBA" id="ARBA00016919"/>
    </source>
</evidence>
<evidence type="ECO:0000256" key="5">
    <source>
        <dbReference type="ARBA" id="ARBA00011738"/>
    </source>
</evidence>
<dbReference type="InterPro" id="IPR006390">
    <property type="entry name" value="DHP_synth_dom"/>
</dbReference>
<dbReference type="PROSITE" id="PS00793">
    <property type="entry name" value="DHPS_2"/>
    <property type="match status" value="1"/>
</dbReference>
<evidence type="ECO:0000256" key="11">
    <source>
        <dbReference type="ARBA" id="ARBA00022909"/>
    </source>
</evidence>
<gene>
    <name evidence="16" type="primary">folP</name>
    <name evidence="16" type="ORF">EIK76_13085</name>
</gene>
<organism evidence="16 17">
    <name type="scientific">Rheinheimera mesophila</name>
    <dbReference type="NCBI Taxonomy" id="1547515"/>
    <lineage>
        <taxon>Bacteria</taxon>
        <taxon>Pseudomonadati</taxon>
        <taxon>Pseudomonadota</taxon>
        <taxon>Gammaproteobacteria</taxon>
        <taxon>Chromatiales</taxon>
        <taxon>Chromatiaceae</taxon>
        <taxon>Rheinheimera</taxon>
    </lineage>
</organism>
<dbReference type="InterPro" id="IPR045031">
    <property type="entry name" value="DHP_synth-like"/>
</dbReference>
<evidence type="ECO:0000256" key="14">
    <source>
        <dbReference type="RuleBase" id="RU361205"/>
    </source>
</evidence>
<feature type="domain" description="Pterin-binding" evidence="15">
    <location>
        <begin position="16"/>
        <end position="268"/>
    </location>
</feature>
<evidence type="ECO:0000256" key="13">
    <source>
        <dbReference type="ARBA" id="ARBA00053449"/>
    </source>
</evidence>
<evidence type="ECO:0000256" key="2">
    <source>
        <dbReference type="ARBA" id="ARBA00001946"/>
    </source>
</evidence>
<dbReference type="EMBL" id="RRCF01000004">
    <property type="protein sequence ID" value="RRJ19394.1"/>
    <property type="molecule type" value="Genomic_DNA"/>
</dbReference>
<evidence type="ECO:0000256" key="3">
    <source>
        <dbReference type="ARBA" id="ARBA00004763"/>
    </source>
</evidence>
<keyword evidence="10 14" id="KW-0460">Magnesium</keyword>
<comment type="function">
    <text evidence="13 14">Catalyzes the condensation of para-aminobenzoate (pABA) with 6-hydroxymethyl-7,8-dihydropterin diphosphate (DHPt-PP) to form 7,8-dihydropteroate (H2Pte), the immediate precursor of folate derivatives.</text>
</comment>
<comment type="cofactor">
    <cofactor evidence="2 14">
        <name>Mg(2+)</name>
        <dbReference type="ChEBI" id="CHEBI:18420"/>
    </cofactor>
</comment>
<dbReference type="GO" id="GO:0046656">
    <property type="term" value="P:folic acid biosynthetic process"/>
    <property type="evidence" value="ECO:0007669"/>
    <property type="project" value="UniProtKB-KW"/>
</dbReference>
<dbReference type="FunFam" id="3.20.20.20:FF:000004">
    <property type="entry name" value="Dihydropteroate synthase"/>
    <property type="match status" value="1"/>
</dbReference>
<name>A0A3P3QE23_9GAMM</name>
<comment type="catalytic activity">
    <reaction evidence="1">
        <text>(7,8-dihydropterin-6-yl)methyl diphosphate + 4-aminobenzoate = 7,8-dihydropteroate + diphosphate</text>
        <dbReference type="Rhea" id="RHEA:19949"/>
        <dbReference type="ChEBI" id="CHEBI:17836"/>
        <dbReference type="ChEBI" id="CHEBI:17839"/>
        <dbReference type="ChEBI" id="CHEBI:33019"/>
        <dbReference type="ChEBI" id="CHEBI:72950"/>
        <dbReference type="EC" id="2.5.1.15"/>
    </reaction>
</comment>
<evidence type="ECO:0000256" key="9">
    <source>
        <dbReference type="ARBA" id="ARBA00022723"/>
    </source>
</evidence>
<evidence type="ECO:0000256" key="10">
    <source>
        <dbReference type="ARBA" id="ARBA00022842"/>
    </source>
</evidence>
<dbReference type="NCBIfam" id="TIGR01496">
    <property type="entry name" value="DHPS"/>
    <property type="match status" value="1"/>
</dbReference>
<keyword evidence="11 14" id="KW-0289">Folate biosynthesis</keyword>
<evidence type="ECO:0000313" key="17">
    <source>
        <dbReference type="Proteomes" id="UP000276260"/>
    </source>
</evidence>
<dbReference type="Pfam" id="PF00809">
    <property type="entry name" value="Pterin_bind"/>
    <property type="match status" value="1"/>
</dbReference>
<keyword evidence="9 14" id="KW-0479">Metal-binding</keyword>
<dbReference type="OrthoDB" id="9811744at2"/>
<sequence length="280" mass="29843">MLLQLPRQRQLDLSRPKVMGILNITPDSFSDGGRFIGKDAAISQARAMLAAGAAILDIGGESTRPGAEEVSVQQELDRVLPVIEAIRSELDCIISIDTCKTAVMKAAVAAGADIINDIKALLDTGAVDFAASAQVPVCLMHMQGQPRTMQQSPVYQNVVKEVSDFLQHRAAVCVAAGISRSQIILDPGFGFGKSLQHNYQLLSQLSELLSLNYPVLAGMSRKSMIGQLVNVPTEERLAGSLACATIAVMKGARIIRVHDVKETVQAVAVATATLFGVEHV</sequence>
<evidence type="ECO:0000256" key="12">
    <source>
        <dbReference type="ARBA" id="ARBA00030193"/>
    </source>
</evidence>
<dbReference type="Proteomes" id="UP000276260">
    <property type="component" value="Unassembled WGS sequence"/>
</dbReference>
<dbReference type="InterPro" id="IPR011005">
    <property type="entry name" value="Dihydropteroate_synth-like_sf"/>
</dbReference>
<evidence type="ECO:0000259" key="15">
    <source>
        <dbReference type="PROSITE" id="PS50972"/>
    </source>
</evidence>
<accession>A0A3P3QE23</accession>